<dbReference type="PANTHER" id="PTHR11188">
    <property type="entry name" value="ARRESTIN DOMAIN CONTAINING PROTEIN"/>
    <property type="match status" value="1"/>
</dbReference>
<comment type="caution">
    <text evidence="3">The sequence shown here is derived from an EMBL/GenBank/DDBJ whole genome shotgun (WGS) entry which is preliminary data.</text>
</comment>
<dbReference type="InterPro" id="IPR024391">
    <property type="entry name" value="LDB19_N"/>
</dbReference>
<dbReference type="RefSeq" id="XP_070880588.1">
    <property type="nucleotide sequence ID" value="XM_071027475.1"/>
</dbReference>
<accession>A0ABR4L834</accession>
<feature type="compositionally biased region" description="Basic and acidic residues" evidence="1">
    <location>
        <begin position="514"/>
        <end position="528"/>
    </location>
</feature>
<dbReference type="PANTHER" id="PTHR11188:SF76">
    <property type="entry name" value="PROTEIN LDB19"/>
    <property type="match status" value="1"/>
</dbReference>
<dbReference type="GeneID" id="98142547"/>
<gene>
    <name evidence="3" type="ORF">BJX67DRAFT_329298</name>
</gene>
<feature type="region of interest" description="Disordered" evidence="1">
    <location>
        <begin position="486"/>
        <end position="528"/>
    </location>
</feature>
<keyword evidence="4" id="KW-1185">Reference proteome</keyword>
<evidence type="ECO:0000313" key="4">
    <source>
        <dbReference type="Proteomes" id="UP001610432"/>
    </source>
</evidence>
<dbReference type="Proteomes" id="UP001610432">
    <property type="component" value="Unassembled WGS sequence"/>
</dbReference>
<feature type="domain" description="LDB19 N-terminal" evidence="2">
    <location>
        <begin position="151"/>
        <end position="325"/>
    </location>
</feature>
<proteinExistence type="predicted"/>
<dbReference type="Gene3D" id="2.60.40.640">
    <property type="match status" value="1"/>
</dbReference>
<dbReference type="InterPro" id="IPR050357">
    <property type="entry name" value="Arrestin_domain-protein"/>
</dbReference>
<reference evidence="3 4" key="1">
    <citation type="submission" date="2024-07" db="EMBL/GenBank/DDBJ databases">
        <title>Section-level genome sequencing and comparative genomics of Aspergillus sections Usti and Cavernicolus.</title>
        <authorList>
            <consortium name="Lawrence Berkeley National Laboratory"/>
            <person name="Nybo J.L."/>
            <person name="Vesth T.C."/>
            <person name="Theobald S."/>
            <person name="Frisvad J.C."/>
            <person name="Larsen T.O."/>
            <person name="Kjaerboelling I."/>
            <person name="Rothschild-Mancinelli K."/>
            <person name="Lyhne E.K."/>
            <person name="Kogle M.E."/>
            <person name="Barry K."/>
            <person name="Clum A."/>
            <person name="Na H."/>
            <person name="Ledsgaard L."/>
            <person name="Lin J."/>
            <person name="Lipzen A."/>
            <person name="Kuo A."/>
            <person name="Riley R."/>
            <person name="Mondo S."/>
            <person name="Labutti K."/>
            <person name="Haridas S."/>
            <person name="Pangalinan J."/>
            <person name="Salamov A.A."/>
            <person name="Simmons B.A."/>
            <person name="Magnuson J.K."/>
            <person name="Chen J."/>
            <person name="Drula E."/>
            <person name="Henrissat B."/>
            <person name="Wiebenga A."/>
            <person name="Lubbers R.J."/>
            <person name="Gomes A.C."/>
            <person name="Macurrencykelacurrency M.R."/>
            <person name="Stajich J."/>
            <person name="Grigoriev I.V."/>
            <person name="Mortensen U.H."/>
            <person name="De Vries R.P."/>
            <person name="Baker S.E."/>
            <person name="Andersen M.R."/>
        </authorList>
    </citation>
    <scope>NUCLEOTIDE SEQUENCE [LARGE SCALE GENOMIC DNA]</scope>
    <source>
        <strain evidence="3 4">CBS 449.75</strain>
    </source>
</reference>
<dbReference type="Pfam" id="PF13002">
    <property type="entry name" value="LDB19"/>
    <property type="match status" value="1"/>
</dbReference>
<feature type="compositionally biased region" description="Polar residues" evidence="1">
    <location>
        <begin position="35"/>
        <end position="51"/>
    </location>
</feature>
<organism evidence="3 4">
    <name type="scientific">Aspergillus lucknowensis</name>
    <dbReference type="NCBI Taxonomy" id="176173"/>
    <lineage>
        <taxon>Eukaryota</taxon>
        <taxon>Fungi</taxon>
        <taxon>Dikarya</taxon>
        <taxon>Ascomycota</taxon>
        <taxon>Pezizomycotina</taxon>
        <taxon>Eurotiomycetes</taxon>
        <taxon>Eurotiomycetidae</taxon>
        <taxon>Eurotiales</taxon>
        <taxon>Aspergillaceae</taxon>
        <taxon>Aspergillus</taxon>
        <taxon>Aspergillus subgen. Nidulantes</taxon>
    </lineage>
</organism>
<dbReference type="InterPro" id="IPR014752">
    <property type="entry name" value="Arrestin-like_C"/>
</dbReference>
<feature type="region of interest" description="Disordered" evidence="1">
    <location>
        <begin position="1"/>
        <end position="99"/>
    </location>
</feature>
<protein>
    <recommendedName>
        <fullName evidence="2">LDB19 N-terminal domain-containing protein</fullName>
    </recommendedName>
</protein>
<evidence type="ECO:0000313" key="3">
    <source>
        <dbReference type="EMBL" id="KAL2860694.1"/>
    </source>
</evidence>
<feature type="compositionally biased region" description="Low complexity" evidence="1">
    <location>
        <begin position="23"/>
        <end position="34"/>
    </location>
</feature>
<dbReference type="InterPro" id="IPR014756">
    <property type="entry name" value="Ig_E-set"/>
</dbReference>
<sequence>MPGRLLPSFVRPSSSHHSIFAHSNSSSTRSSTSSVNEVANTAMPSKNPSAHSQERPQSPERRLSFSMDHFIHTYRDHNKEKRRTGRSSRSKERTGHGDAVAASAKLDVIIESPPLVCYGTPANSTGCLFSGRLRVSVPESTGAVTLDKFDMHLMMKRTTKKPVSRDCPSCASRTEELTNWNFLSERLVLTPGDHDFPFSYLFPGNLPASCSSSLGQVEYILQAHAHNANGEDYNFKYPLHLKRAILPSNDKSSIRIFPPTNLTGRIVLPSVVHPIGTFPVQMTLSGILDKDEATQTRWRLRKMMWRIEEHQKIVSTACPKHAHKIGGEGKGVLHQETRIIGHNEEKDGWKTDFDTAGGEISMEFDASINPNANPLCDVEASNGLEAKHNLVIELIVAEEVCPNRNTRLITPTGAARVLRMQFNLHVTERSGLGISWDEEMPPVYEDVPASPPCYTMLDGRSVMEDYQGPPLPYPEHEELERMESLRLDHSSTNSSARGRVRLTTDDLNAEPLELEPRNRAPSEDSRLS</sequence>
<evidence type="ECO:0000256" key="1">
    <source>
        <dbReference type="SAM" id="MobiDB-lite"/>
    </source>
</evidence>
<dbReference type="EMBL" id="JBFXLQ010000088">
    <property type="protein sequence ID" value="KAL2860694.1"/>
    <property type="molecule type" value="Genomic_DNA"/>
</dbReference>
<dbReference type="SUPFAM" id="SSF81296">
    <property type="entry name" value="E set domains"/>
    <property type="match status" value="1"/>
</dbReference>
<feature type="compositionally biased region" description="Basic and acidic residues" evidence="1">
    <location>
        <begin position="52"/>
        <end position="79"/>
    </location>
</feature>
<evidence type="ECO:0000259" key="2">
    <source>
        <dbReference type="Pfam" id="PF13002"/>
    </source>
</evidence>
<name>A0ABR4L834_9EURO</name>